<name>A0AAW9Q3A4_9CYAN</name>
<evidence type="ECO:0000256" key="5">
    <source>
        <dbReference type="ARBA" id="ARBA00022741"/>
    </source>
</evidence>
<dbReference type="SUPFAM" id="SSF90123">
    <property type="entry name" value="ABC transporter transmembrane region"/>
    <property type="match status" value="1"/>
</dbReference>
<dbReference type="InterPro" id="IPR039421">
    <property type="entry name" value="Type_1_exporter"/>
</dbReference>
<evidence type="ECO:0000256" key="8">
    <source>
        <dbReference type="ARBA" id="ARBA00023136"/>
    </source>
</evidence>
<dbReference type="InterPro" id="IPR011527">
    <property type="entry name" value="ABC1_TM_dom"/>
</dbReference>
<evidence type="ECO:0000256" key="9">
    <source>
        <dbReference type="SAM" id="Phobius"/>
    </source>
</evidence>
<dbReference type="SMART" id="SM00382">
    <property type="entry name" value="AAA"/>
    <property type="match status" value="1"/>
</dbReference>
<evidence type="ECO:0000256" key="2">
    <source>
        <dbReference type="ARBA" id="ARBA00022448"/>
    </source>
</evidence>
<comment type="caution">
    <text evidence="12">The sequence shown here is derived from an EMBL/GenBank/DDBJ whole genome shotgun (WGS) entry which is preliminary data.</text>
</comment>
<evidence type="ECO:0000256" key="7">
    <source>
        <dbReference type="ARBA" id="ARBA00022989"/>
    </source>
</evidence>
<dbReference type="SUPFAM" id="SSF52540">
    <property type="entry name" value="P-loop containing nucleoside triphosphate hydrolases"/>
    <property type="match status" value="1"/>
</dbReference>
<dbReference type="GO" id="GO:0015421">
    <property type="term" value="F:ABC-type oligopeptide transporter activity"/>
    <property type="evidence" value="ECO:0007669"/>
    <property type="project" value="TreeGrafter"/>
</dbReference>
<dbReference type="PROSITE" id="PS00211">
    <property type="entry name" value="ABC_TRANSPORTER_1"/>
    <property type="match status" value="1"/>
</dbReference>
<comment type="subcellular location">
    <subcellularLocation>
        <location evidence="1">Cell membrane</location>
        <topology evidence="1">Multi-pass membrane protein</topology>
    </subcellularLocation>
</comment>
<dbReference type="GO" id="GO:0005524">
    <property type="term" value="F:ATP binding"/>
    <property type="evidence" value="ECO:0007669"/>
    <property type="project" value="UniProtKB-KW"/>
</dbReference>
<dbReference type="PANTHER" id="PTHR43394">
    <property type="entry name" value="ATP-DEPENDENT PERMEASE MDL1, MITOCHONDRIAL"/>
    <property type="match status" value="1"/>
</dbReference>
<dbReference type="EMBL" id="JAZBJZ010000074">
    <property type="protein sequence ID" value="MEE3718364.1"/>
    <property type="molecule type" value="Genomic_DNA"/>
</dbReference>
<evidence type="ECO:0000256" key="3">
    <source>
        <dbReference type="ARBA" id="ARBA00022475"/>
    </source>
</evidence>
<dbReference type="Gene3D" id="3.40.50.300">
    <property type="entry name" value="P-loop containing nucleotide triphosphate hydrolases"/>
    <property type="match status" value="1"/>
</dbReference>
<dbReference type="InterPro" id="IPR003439">
    <property type="entry name" value="ABC_transporter-like_ATP-bd"/>
</dbReference>
<evidence type="ECO:0000256" key="4">
    <source>
        <dbReference type="ARBA" id="ARBA00022692"/>
    </source>
</evidence>
<dbReference type="PROSITE" id="PS50929">
    <property type="entry name" value="ABC_TM1F"/>
    <property type="match status" value="1"/>
</dbReference>
<dbReference type="InterPro" id="IPR036640">
    <property type="entry name" value="ABC1_TM_sf"/>
</dbReference>
<organism evidence="12 13">
    <name type="scientific">Tumidithrix elongata BACA0141</name>
    <dbReference type="NCBI Taxonomy" id="2716417"/>
    <lineage>
        <taxon>Bacteria</taxon>
        <taxon>Bacillati</taxon>
        <taxon>Cyanobacteriota</taxon>
        <taxon>Cyanophyceae</taxon>
        <taxon>Pseudanabaenales</taxon>
        <taxon>Pseudanabaenaceae</taxon>
        <taxon>Tumidithrix</taxon>
        <taxon>Tumidithrix elongata</taxon>
    </lineage>
</organism>
<feature type="domain" description="ABC transporter" evidence="10">
    <location>
        <begin position="344"/>
        <end position="584"/>
    </location>
</feature>
<protein>
    <submittedName>
        <fullName evidence="12">ABC transporter ATP-binding protein</fullName>
    </submittedName>
</protein>
<dbReference type="InterPro" id="IPR027417">
    <property type="entry name" value="P-loop_NTPase"/>
</dbReference>
<dbReference type="PANTHER" id="PTHR43394:SF1">
    <property type="entry name" value="ATP-BINDING CASSETTE SUB-FAMILY B MEMBER 10, MITOCHONDRIAL"/>
    <property type="match status" value="1"/>
</dbReference>
<dbReference type="PROSITE" id="PS50893">
    <property type="entry name" value="ABC_TRANSPORTER_2"/>
    <property type="match status" value="1"/>
</dbReference>
<keyword evidence="3" id="KW-1003">Cell membrane</keyword>
<dbReference type="GO" id="GO:0005886">
    <property type="term" value="C:plasma membrane"/>
    <property type="evidence" value="ECO:0007669"/>
    <property type="project" value="UniProtKB-SubCell"/>
</dbReference>
<proteinExistence type="predicted"/>
<feature type="transmembrane region" description="Helical" evidence="9">
    <location>
        <begin position="245"/>
        <end position="268"/>
    </location>
</feature>
<accession>A0AAW9Q3A4</accession>
<dbReference type="Proteomes" id="UP001333818">
    <property type="component" value="Unassembled WGS sequence"/>
</dbReference>
<dbReference type="InterPro" id="IPR003593">
    <property type="entry name" value="AAA+_ATPase"/>
</dbReference>
<feature type="transmembrane region" description="Helical" evidence="9">
    <location>
        <begin position="160"/>
        <end position="179"/>
    </location>
</feature>
<dbReference type="GO" id="GO:0016887">
    <property type="term" value="F:ATP hydrolysis activity"/>
    <property type="evidence" value="ECO:0007669"/>
    <property type="project" value="InterPro"/>
</dbReference>
<evidence type="ECO:0000259" key="11">
    <source>
        <dbReference type="PROSITE" id="PS50929"/>
    </source>
</evidence>
<dbReference type="FunFam" id="3.40.50.300:FF:000221">
    <property type="entry name" value="Multidrug ABC transporter ATP-binding protein"/>
    <property type="match status" value="1"/>
</dbReference>
<dbReference type="AlphaFoldDB" id="A0AAW9Q3A4"/>
<evidence type="ECO:0000313" key="12">
    <source>
        <dbReference type="EMBL" id="MEE3718364.1"/>
    </source>
</evidence>
<reference evidence="12" key="1">
    <citation type="submission" date="2024-01" db="EMBL/GenBank/DDBJ databases">
        <title>Bank of Algae and Cyanobacteria of the Azores (BACA) strain genomes.</title>
        <authorList>
            <person name="Luz R."/>
            <person name="Cordeiro R."/>
            <person name="Fonseca A."/>
            <person name="Goncalves V."/>
        </authorList>
    </citation>
    <scope>NUCLEOTIDE SEQUENCE</scope>
    <source>
        <strain evidence="12">BACA0141</strain>
    </source>
</reference>
<feature type="transmembrane region" description="Helical" evidence="9">
    <location>
        <begin position="50"/>
        <end position="71"/>
    </location>
</feature>
<evidence type="ECO:0000256" key="1">
    <source>
        <dbReference type="ARBA" id="ARBA00004651"/>
    </source>
</evidence>
<keyword evidence="4 9" id="KW-0812">Transmembrane</keyword>
<keyword evidence="2" id="KW-0813">Transport</keyword>
<dbReference type="Gene3D" id="1.20.1560.10">
    <property type="entry name" value="ABC transporter type 1, transmembrane domain"/>
    <property type="match status" value="1"/>
</dbReference>
<keyword evidence="7 9" id="KW-1133">Transmembrane helix</keyword>
<keyword evidence="8 9" id="KW-0472">Membrane</keyword>
<keyword evidence="6 12" id="KW-0067">ATP-binding</keyword>
<evidence type="ECO:0000256" key="6">
    <source>
        <dbReference type="ARBA" id="ARBA00022840"/>
    </source>
</evidence>
<keyword evidence="5" id="KW-0547">Nucleotide-binding</keyword>
<evidence type="ECO:0000259" key="10">
    <source>
        <dbReference type="PROSITE" id="PS50893"/>
    </source>
</evidence>
<feature type="transmembrane region" description="Helical" evidence="9">
    <location>
        <begin position="133"/>
        <end position="154"/>
    </location>
</feature>
<gene>
    <name evidence="12" type="ORF">V2H45_16610</name>
</gene>
<evidence type="ECO:0000313" key="13">
    <source>
        <dbReference type="Proteomes" id="UP001333818"/>
    </source>
</evidence>
<dbReference type="Pfam" id="PF00664">
    <property type="entry name" value="ABC_membrane"/>
    <property type="match status" value="1"/>
</dbReference>
<sequence length="597" mass="66206">MPKLMRLVWQAASGWLLLNLALTVMGALIPVAQLYVTKLIVDRVIHAIGTSNLDIVPLLGLAGLGLGLALLQEALQQGNAFVSQVLSDRFSLYANGILLEQATKLDLAHFESAAFYDTLNRAQQSGSFYPLRVIGNLTQLAGQLIGFAGLVSLLLRFSPLVVVLLLLTSLPTFWVGVRYSSRRFWMLRRQTQSKRLADYFGEILTDPAFAKEVRLFNLGDYFLKEYREIRDRFNQESKKLALQQALARVGIGIVASIGFYGAYALVIWQAVRGLITVGDLTMYAGAFQQAQTAIQGILQNIATIYEYNLYVSQYFEFLNLKPQVVSHTFEKFPKKFPIPMRSGLVLRNVSFTYGGASEPVLQNINLTVQPNECIALVGINGSGKTTLLKLLTRFYDIDAGEITIDDIPLQEFDLSELRAQVGVLFQDFARYSLSVENNIGFGDLKERENQDRIQKAATDAGATDTIAALDRGYQTILGKIFSGGIELSGGQWQKIGLARAFMTSAQILILDEPTAAVDAIAEHDLFQRFRQLTKGKMTFLVSHRFSTVQMADRIVVLDKGQIVEVGTHAELIALGGLYEKMFRLQAASYQSDFSASD</sequence>
<keyword evidence="13" id="KW-1185">Reference proteome</keyword>
<feature type="domain" description="ABC transmembrane type-1" evidence="11">
    <location>
        <begin position="17"/>
        <end position="306"/>
    </location>
</feature>
<dbReference type="InterPro" id="IPR017871">
    <property type="entry name" value="ABC_transporter-like_CS"/>
</dbReference>
<dbReference type="Pfam" id="PF00005">
    <property type="entry name" value="ABC_tran"/>
    <property type="match status" value="1"/>
</dbReference>